<proteinExistence type="inferred from homology"/>
<protein>
    <recommendedName>
        <fullName evidence="6">Cyclin</fullName>
    </recommendedName>
</protein>
<organism evidence="4 5">
    <name type="scientific">Hibiscus sabdariffa</name>
    <name type="common">roselle</name>
    <dbReference type="NCBI Taxonomy" id="183260"/>
    <lineage>
        <taxon>Eukaryota</taxon>
        <taxon>Viridiplantae</taxon>
        <taxon>Streptophyta</taxon>
        <taxon>Embryophyta</taxon>
        <taxon>Tracheophyta</taxon>
        <taxon>Spermatophyta</taxon>
        <taxon>Magnoliopsida</taxon>
        <taxon>eudicotyledons</taxon>
        <taxon>Gunneridae</taxon>
        <taxon>Pentapetalae</taxon>
        <taxon>rosids</taxon>
        <taxon>malvids</taxon>
        <taxon>Malvales</taxon>
        <taxon>Malvaceae</taxon>
        <taxon>Malvoideae</taxon>
        <taxon>Hibiscus</taxon>
    </lineage>
</organism>
<dbReference type="InterPro" id="IPR036915">
    <property type="entry name" value="Cyclin-like_sf"/>
</dbReference>
<keyword evidence="2" id="KW-0132">Cell division</keyword>
<evidence type="ECO:0008006" key="6">
    <source>
        <dbReference type="Google" id="ProtNLM"/>
    </source>
</evidence>
<evidence type="ECO:0000256" key="2">
    <source>
        <dbReference type="ARBA" id="ARBA00022618"/>
    </source>
</evidence>
<keyword evidence="3" id="KW-0131">Cell cycle</keyword>
<evidence type="ECO:0000256" key="1">
    <source>
        <dbReference type="ARBA" id="ARBA00007215"/>
    </source>
</evidence>
<reference evidence="4 5" key="1">
    <citation type="journal article" date="2024" name="G3 (Bethesda)">
        <title>Genome assembly of Hibiscus sabdariffa L. provides insights into metabolisms of medicinal natural products.</title>
        <authorList>
            <person name="Kim T."/>
        </authorList>
    </citation>
    <scope>NUCLEOTIDE SEQUENCE [LARGE SCALE GENOMIC DNA]</scope>
    <source>
        <strain evidence="4">TK-2024</strain>
        <tissue evidence="4">Old leaves</tissue>
    </source>
</reference>
<comment type="caution">
    <text evidence="4">The sequence shown here is derived from an EMBL/GenBank/DDBJ whole genome shotgun (WGS) entry which is preliminary data.</text>
</comment>
<dbReference type="PANTHER" id="PTHR15615">
    <property type="match status" value="1"/>
</dbReference>
<sequence length="248" mass="28184">MGCYWDLMPNLVDVKEDQCGAELLVFILQTELDTCIQFRLVMGALAIDAESLDSDVYLYHDLAAIGTPRILTLVCSFLEKSVKENVMLSDAANCKDKVAVTVVHGLRVPTISIRQYIDRMFKYAQCSPSCFLVAYIYLDRFGQQTDLHLTSFNVHRLLLTSVMVAAKFMDDLYFNNAYYARVGGVSTAELNSLEMEFLFSLDFRLQVSINTFERYCSQLQKESAEGHQVERPIQDRGIEECLSIGNFE</sequence>
<dbReference type="Gene3D" id="1.10.472.10">
    <property type="entry name" value="Cyclin-like"/>
    <property type="match status" value="1"/>
</dbReference>
<dbReference type="Pfam" id="PF08613">
    <property type="entry name" value="Cyclin"/>
    <property type="match status" value="1"/>
</dbReference>
<name>A0ABR2FW08_9ROSI</name>
<evidence type="ECO:0000256" key="3">
    <source>
        <dbReference type="ARBA" id="ARBA00023306"/>
    </source>
</evidence>
<evidence type="ECO:0000313" key="4">
    <source>
        <dbReference type="EMBL" id="KAK8588312.1"/>
    </source>
</evidence>
<accession>A0ABR2FW08</accession>
<dbReference type="Proteomes" id="UP001472677">
    <property type="component" value="Unassembled WGS sequence"/>
</dbReference>
<evidence type="ECO:0000313" key="5">
    <source>
        <dbReference type="Proteomes" id="UP001472677"/>
    </source>
</evidence>
<gene>
    <name evidence="4" type="ORF">V6N12_022761</name>
</gene>
<comment type="similarity">
    <text evidence="1">Belongs to the cyclin family. Cyclin U/P subfamily.</text>
</comment>
<dbReference type="PANTHER" id="PTHR15615:SF108">
    <property type="entry name" value="PROTEIN CNPPD1"/>
    <property type="match status" value="1"/>
</dbReference>
<dbReference type="EMBL" id="JBBPBM010000004">
    <property type="protein sequence ID" value="KAK8588312.1"/>
    <property type="molecule type" value="Genomic_DNA"/>
</dbReference>
<keyword evidence="5" id="KW-1185">Reference proteome</keyword>
<dbReference type="InterPro" id="IPR013922">
    <property type="entry name" value="Cyclin_PHO80-like"/>
</dbReference>
<dbReference type="SUPFAM" id="SSF47954">
    <property type="entry name" value="Cyclin-like"/>
    <property type="match status" value="1"/>
</dbReference>